<dbReference type="NCBIfam" id="TIGR00481">
    <property type="entry name" value="YbhB/YbcL family Raf kinase inhibitor-like protein"/>
    <property type="match status" value="1"/>
</dbReference>
<evidence type="ECO:0000256" key="1">
    <source>
        <dbReference type="ARBA" id="ARBA00007120"/>
    </source>
</evidence>
<evidence type="ECO:0000313" key="3">
    <source>
        <dbReference type="Proteomes" id="UP000237755"/>
    </source>
</evidence>
<dbReference type="Proteomes" id="UP000237755">
    <property type="component" value="Unassembled WGS sequence"/>
</dbReference>
<dbReference type="InterPro" id="IPR008914">
    <property type="entry name" value="PEBP"/>
</dbReference>
<dbReference type="InterPro" id="IPR036610">
    <property type="entry name" value="PEBP-like_sf"/>
</dbReference>
<dbReference type="RefSeq" id="WP_104474293.1">
    <property type="nucleotide sequence ID" value="NZ_MPZN01000005.1"/>
</dbReference>
<dbReference type="Gene3D" id="3.90.280.10">
    <property type="entry name" value="PEBP-like"/>
    <property type="match status" value="1"/>
</dbReference>
<dbReference type="PANTHER" id="PTHR30289:SF1">
    <property type="entry name" value="PEBP (PHOSPHATIDYLETHANOLAMINE-BINDING PROTEIN) FAMILY PROTEIN"/>
    <property type="match status" value="1"/>
</dbReference>
<dbReference type="EMBL" id="MPZN01000005">
    <property type="protein sequence ID" value="PPL20085.1"/>
    <property type="molecule type" value="Genomic_DNA"/>
</dbReference>
<dbReference type="PANTHER" id="PTHR30289">
    <property type="entry name" value="UNCHARACTERIZED PROTEIN YBCL-RELATED"/>
    <property type="match status" value="1"/>
</dbReference>
<name>A0ABX5AYT3_9MICO</name>
<comment type="caution">
    <text evidence="2">The sequence shown here is derived from an EMBL/GenBank/DDBJ whole genome shotgun (WGS) entry which is preliminary data.</text>
</comment>
<proteinExistence type="inferred from homology"/>
<gene>
    <name evidence="2" type="ORF">GY24_02990</name>
</gene>
<protein>
    <submittedName>
        <fullName evidence="2">PEBP family protein</fullName>
    </submittedName>
</protein>
<evidence type="ECO:0000313" key="2">
    <source>
        <dbReference type="EMBL" id="PPL20085.1"/>
    </source>
</evidence>
<accession>A0ABX5AYT3</accession>
<dbReference type="CDD" id="cd00865">
    <property type="entry name" value="PEBP_bact_arch"/>
    <property type="match status" value="1"/>
</dbReference>
<dbReference type="Pfam" id="PF01161">
    <property type="entry name" value="PBP"/>
    <property type="match status" value="1"/>
</dbReference>
<reference evidence="2 3" key="1">
    <citation type="journal article" date="2008" name="Int. J. Syst. Evol. Microbiol.">
        <title>Leifsonia pindariensis sp. nov., isolated from the Pindari glacier of the Indian Himalayas, and emended description of the genus Leifsonia.</title>
        <authorList>
            <person name="Reddy G.S."/>
            <person name="Prabagaran S.R."/>
            <person name="Shivaji S."/>
        </authorList>
    </citation>
    <scope>NUCLEOTIDE SEQUENCE [LARGE SCALE GENOMIC DNA]</scope>
    <source>
        <strain evidence="2 3">PON 10</strain>
    </source>
</reference>
<dbReference type="InterPro" id="IPR005247">
    <property type="entry name" value="YbhB_YbcL/LppC-like"/>
</dbReference>
<comment type="similarity">
    <text evidence="1">Belongs to the UPF0098 family.</text>
</comment>
<organism evidence="2 3">
    <name type="scientific">Microterricola pindariensis</name>
    <dbReference type="NCBI Taxonomy" id="478010"/>
    <lineage>
        <taxon>Bacteria</taxon>
        <taxon>Bacillati</taxon>
        <taxon>Actinomycetota</taxon>
        <taxon>Actinomycetes</taxon>
        <taxon>Micrococcales</taxon>
        <taxon>Microbacteriaceae</taxon>
        <taxon>Microterricola</taxon>
    </lineage>
</organism>
<dbReference type="SUPFAM" id="SSF49777">
    <property type="entry name" value="PEBP-like"/>
    <property type="match status" value="1"/>
</dbReference>
<keyword evidence="3" id="KW-1185">Reference proteome</keyword>
<sequence length="152" mass="16382">MPLFIDKLAVSSPDFGSLERIPPQFTADEENLVPAIAIEGAPEGTVEFALILNDPDAPLTHGFTHWVVYGIPADATTLDLGAPGVRMGPNGLGEASYSGPQPPFGHGQHHYYFTLYALGTPVEGAPNREEFLAQHGESIIEQARFVAHFSRD</sequence>